<evidence type="ECO:0000256" key="3">
    <source>
        <dbReference type="ARBA" id="ARBA00022801"/>
    </source>
</evidence>
<dbReference type="Proteomes" id="UP000494216">
    <property type="component" value="Unassembled WGS sequence"/>
</dbReference>
<keyword evidence="2" id="KW-0479">Metal-binding</keyword>
<reference evidence="4 5" key="1">
    <citation type="submission" date="2020-02" db="EMBL/GenBank/DDBJ databases">
        <authorList>
            <person name="Hogendoorn C."/>
        </authorList>
    </citation>
    <scope>NUCLEOTIDE SEQUENCE [LARGE SCALE GENOMIC DNA]</scope>
    <source>
        <strain evidence="4">METHB21</strain>
    </source>
</reference>
<dbReference type="AlphaFoldDB" id="A0A8S0X6Q6"/>
<evidence type="ECO:0000256" key="2">
    <source>
        <dbReference type="ARBA" id="ARBA00022723"/>
    </source>
</evidence>
<dbReference type="GO" id="GO:0006508">
    <property type="term" value="P:proteolysis"/>
    <property type="evidence" value="ECO:0007669"/>
    <property type="project" value="UniProtKB-KW"/>
</dbReference>
<keyword evidence="5" id="KW-1185">Reference proteome</keyword>
<organism evidence="4 5">
    <name type="scientific">Candidatus Methylobacter favarea</name>
    <dbReference type="NCBI Taxonomy" id="2707345"/>
    <lineage>
        <taxon>Bacteria</taxon>
        <taxon>Pseudomonadati</taxon>
        <taxon>Pseudomonadota</taxon>
        <taxon>Gammaproteobacteria</taxon>
        <taxon>Methylococcales</taxon>
        <taxon>Methylococcaceae</taxon>
        <taxon>Methylobacter</taxon>
    </lineage>
</organism>
<accession>A0A8S0X6Q6</accession>
<dbReference type="GO" id="GO:0008233">
    <property type="term" value="F:peptidase activity"/>
    <property type="evidence" value="ECO:0007669"/>
    <property type="project" value="UniProtKB-KW"/>
</dbReference>
<protein>
    <submittedName>
        <fullName evidence="4">Uncharacterized protein</fullName>
    </submittedName>
</protein>
<gene>
    <name evidence="4" type="ORF">METHB2_100066</name>
</gene>
<dbReference type="PANTHER" id="PTHR43270:SF8">
    <property type="entry name" value="DI- AND TRIPEPTIDASE DUG2-RELATED"/>
    <property type="match status" value="1"/>
</dbReference>
<comment type="caution">
    <text evidence="4">The sequence shown here is derived from an EMBL/GenBank/DDBJ whole genome shotgun (WGS) entry which is preliminary data.</text>
</comment>
<dbReference type="Gene3D" id="3.40.630.10">
    <property type="entry name" value="Zn peptidases"/>
    <property type="match status" value="1"/>
</dbReference>
<keyword evidence="1" id="KW-0645">Protease</keyword>
<dbReference type="SUPFAM" id="SSF53187">
    <property type="entry name" value="Zn-dependent exopeptidases"/>
    <property type="match status" value="1"/>
</dbReference>
<dbReference type="RefSeq" id="WP_174624442.1">
    <property type="nucleotide sequence ID" value="NZ_CADCXN010000002.1"/>
</dbReference>
<evidence type="ECO:0000313" key="4">
    <source>
        <dbReference type="EMBL" id="CAA9889425.1"/>
    </source>
</evidence>
<dbReference type="PROSITE" id="PS51257">
    <property type="entry name" value="PROKAR_LIPOPROTEIN"/>
    <property type="match status" value="1"/>
</dbReference>
<dbReference type="EMBL" id="CADCXN010000002">
    <property type="protein sequence ID" value="CAA9889425.1"/>
    <property type="molecule type" value="Genomic_DNA"/>
</dbReference>
<name>A0A8S0X6Q6_9GAMM</name>
<evidence type="ECO:0000256" key="1">
    <source>
        <dbReference type="ARBA" id="ARBA00022670"/>
    </source>
</evidence>
<evidence type="ECO:0000313" key="5">
    <source>
        <dbReference type="Proteomes" id="UP000494216"/>
    </source>
</evidence>
<sequence>MKFSSTSLSQNASATACCRTRRACFLVELKDFIRFPSVSAQTGHTNGLKHCAAWRANHLRRIGMERVAVVTTEGHPVVYAESCHASRRSTVLICEHYGVQSGIDTSLMRFALPDDPIHALNEKFHLPNFYKGISTRIHFRTEMRKQSVISGHPL</sequence>
<keyword evidence="3" id="KW-0378">Hydrolase</keyword>
<proteinExistence type="predicted"/>
<dbReference type="InterPro" id="IPR051458">
    <property type="entry name" value="Cyt/Met_Dipeptidase"/>
</dbReference>
<dbReference type="GO" id="GO:0046872">
    <property type="term" value="F:metal ion binding"/>
    <property type="evidence" value="ECO:0007669"/>
    <property type="project" value="UniProtKB-KW"/>
</dbReference>
<dbReference type="PANTHER" id="PTHR43270">
    <property type="entry name" value="BETA-ALA-HIS DIPEPTIDASE"/>
    <property type="match status" value="1"/>
</dbReference>